<comment type="caution">
    <text evidence="4">The sequence shown here is derived from an EMBL/GenBank/DDBJ whole genome shotgun (WGS) entry which is preliminary data.</text>
</comment>
<evidence type="ECO:0000256" key="2">
    <source>
        <dbReference type="SAM" id="MobiDB-lite"/>
    </source>
</evidence>
<feature type="domain" description="Golgi associated RAB2 interactor protein-like Rab2B-binding" evidence="3">
    <location>
        <begin position="61"/>
        <end position="126"/>
    </location>
</feature>
<organism evidence="4 5">
    <name type="scientific">Baryphthengus martii</name>
    <name type="common">Rufous motmot</name>
    <dbReference type="NCBI Taxonomy" id="176943"/>
    <lineage>
        <taxon>Eukaryota</taxon>
        <taxon>Metazoa</taxon>
        <taxon>Chordata</taxon>
        <taxon>Craniata</taxon>
        <taxon>Vertebrata</taxon>
        <taxon>Euteleostomi</taxon>
        <taxon>Archelosauria</taxon>
        <taxon>Archosauria</taxon>
        <taxon>Dinosauria</taxon>
        <taxon>Saurischia</taxon>
        <taxon>Theropoda</taxon>
        <taxon>Coelurosauria</taxon>
        <taxon>Aves</taxon>
        <taxon>Neognathae</taxon>
        <taxon>Neoaves</taxon>
        <taxon>Telluraves</taxon>
        <taxon>Coraciimorphae</taxon>
        <taxon>Coraciiformes</taxon>
        <taxon>Momotidae</taxon>
        <taxon>Baryphthengus</taxon>
    </lineage>
</organism>
<feature type="region of interest" description="Disordered" evidence="2">
    <location>
        <begin position="137"/>
        <end position="228"/>
    </location>
</feature>
<comment type="similarity">
    <text evidence="1">Belongs to the GARIN family.</text>
</comment>
<feature type="compositionally biased region" description="Polar residues" evidence="2">
    <location>
        <begin position="175"/>
        <end position="184"/>
    </location>
</feature>
<evidence type="ECO:0000313" key="4">
    <source>
        <dbReference type="EMBL" id="NXG76520.1"/>
    </source>
</evidence>
<reference evidence="4 5" key="1">
    <citation type="submission" date="2019-09" db="EMBL/GenBank/DDBJ databases">
        <title>Bird 10,000 Genomes (B10K) Project - Family phase.</title>
        <authorList>
            <person name="Zhang G."/>
        </authorList>
    </citation>
    <scope>NUCLEOTIDE SEQUENCE [LARGE SCALE GENOMIC DNA]</scope>
    <source>
        <strain evidence="4">B10K-DU-001-21</strain>
        <tissue evidence="4">Muscle</tissue>
    </source>
</reference>
<dbReference type="InterPro" id="IPR022168">
    <property type="entry name" value="GARIL-like_Rab2B-bd"/>
</dbReference>
<sequence length="228" mass="25712">RGEPISIHNHPNCVTMGICAANSSSPMPNAMLVACEMPVSPQESLTNFCKLSEQPSLMEQLVLTRLFPLNFVELSVHSTDKCHLMLKLVNGRCYYLELCAPPDQQQHLFRLWLQLLPLLKPLENTWNTKINVKCKDLGTCHKKSPSPNNPFKNRDDQQDVSNPKTKEEVIKKTSSKQISLSGTVGPTEESERKGKVPSLKPTRQDTTMQSETIDPLDTKNRSTEEKTR</sequence>
<proteinExistence type="inferred from homology"/>
<dbReference type="PANTHER" id="PTHR22574">
    <property type="match status" value="1"/>
</dbReference>
<dbReference type="EMBL" id="VWZK01015065">
    <property type="protein sequence ID" value="NXG76520.1"/>
    <property type="molecule type" value="Genomic_DNA"/>
</dbReference>
<gene>
    <name evidence="4" type="primary">Fam71d</name>
    <name evidence="4" type="ORF">BARMAR_R00342</name>
</gene>
<dbReference type="AlphaFoldDB" id="A0A7K9EIC6"/>
<dbReference type="Proteomes" id="UP000578343">
    <property type="component" value="Unassembled WGS sequence"/>
</dbReference>
<feature type="compositionally biased region" description="Basic and acidic residues" evidence="2">
    <location>
        <begin position="216"/>
        <end position="228"/>
    </location>
</feature>
<name>A0A7K9EIC6_BARMA</name>
<feature type="non-terminal residue" evidence="4">
    <location>
        <position position="1"/>
    </location>
</feature>
<evidence type="ECO:0000259" key="3">
    <source>
        <dbReference type="Pfam" id="PF12480"/>
    </source>
</evidence>
<evidence type="ECO:0000313" key="5">
    <source>
        <dbReference type="Proteomes" id="UP000578343"/>
    </source>
</evidence>
<dbReference type="PANTHER" id="PTHR22574:SF6">
    <property type="entry name" value="GOLGI-ASSOCIATED RAB2 INTERACTOR PROTEIN 2"/>
    <property type="match status" value="1"/>
</dbReference>
<protein>
    <submittedName>
        <fullName evidence="4">FA71D protein</fullName>
    </submittedName>
</protein>
<dbReference type="GO" id="GO:0005634">
    <property type="term" value="C:nucleus"/>
    <property type="evidence" value="ECO:0007669"/>
    <property type="project" value="TreeGrafter"/>
</dbReference>
<accession>A0A7K9EIC6</accession>
<dbReference type="Pfam" id="PF12480">
    <property type="entry name" value="GARIL_Rab2_bd"/>
    <property type="match status" value="1"/>
</dbReference>
<keyword evidence="5" id="KW-1185">Reference proteome</keyword>
<evidence type="ECO:0000256" key="1">
    <source>
        <dbReference type="ARBA" id="ARBA00038379"/>
    </source>
</evidence>
<feature type="non-terminal residue" evidence="4">
    <location>
        <position position="228"/>
    </location>
</feature>
<dbReference type="OrthoDB" id="9940031at2759"/>